<comment type="caution">
    <text evidence="12">The sequence shown here is derived from an EMBL/GenBank/DDBJ whole genome shotgun (WGS) entry which is preliminary data.</text>
</comment>
<dbReference type="InterPro" id="IPR001344">
    <property type="entry name" value="Chloro_AB-bd_pln"/>
</dbReference>
<evidence type="ECO:0000256" key="6">
    <source>
        <dbReference type="ARBA" id="ARBA00022531"/>
    </source>
</evidence>
<dbReference type="Pfam" id="PF00504">
    <property type="entry name" value="Chloroa_b-bind"/>
    <property type="match status" value="1"/>
</dbReference>
<comment type="function">
    <text evidence="1 10">The light-harvesting complex (LHC) functions as a light receptor, it captures and delivers excitation energy to photosystems with which it is closely associated.</text>
</comment>
<evidence type="ECO:0000256" key="4">
    <source>
        <dbReference type="ARBA" id="ARBA00022494"/>
    </source>
</evidence>
<evidence type="ECO:0000256" key="3">
    <source>
        <dbReference type="ARBA" id="ARBA00011769"/>
    </source>
</evidence>
<evidence type="ECO:0000256" key="10">
    <source>
        <dbReference type="RuleBase" id="RU363080"/>
    </source>
</evidence>
<organism evidence="12 13">
    <name type="scientific">Platanthera guangdongensis</name>
    <dbReference type="NCBI Taxonomy" id="2320717"/>
    <lineage>
        <taxon>Eukaryota</taxon>
        <taxon>Viridiplantae</taxon>
        <taxon>Streptophyta</taxon>
        <taxon>Embryophyta</taxon>
        <taxon>Tracheophyta</taxon>
        <taxon>Spermatophyta</taxon>
        <taxon>Magnoliopsida</taxon>
        <taxon>Liliopsida</taxon>
        <taxon>Asparagales</taxon>
        <taxon>Orchidaceae</taxon>
        <taxon>Orchidoideae</taxon>
        <taxon>Orchideae</taxon>
        <taxon>Orchidinae</taxon>
        <taxon>Platanthera</taxon>
    </lineage>
</organism>
<keyword evidence="8" id="KW-0809">Transit peptide</keyword>
<evidence type="ECO:0000256" key="2">
    <source>
        <dbReference type="ARBA" id="ARBA00004334"/>
    </source>
</evidence>
<proteinExistence type="inferred from homology"/>
<keyword evidence="10" id="KW-0793">Thylakoid</keyword>
<feature type="region of interest" description="Disordered" evidence="11">
    <location>
        <begin position="233"/>
        <end position="256"/>
    </location>
</feature>
<keyword evidence="13" id="KW-1185">Reference proteome</keyword>
<evidence type="ECO:0000313" key="12">
    <source>
        <dbReference type="EMBL" id="KAK8948290.1"/>
    </source>
</evidence>
<evidence type="ECO:0000256" key="7">
    <source>
        <dbReference type="ARBA" id="ARBA00022640"/>
    </source>
</evidence>
<comment type="subunit">
    <text evidence="3">The LHC complex consists of chlorophyll a-b binding proteins.</text>
</comment>
<evidence type="ECO:0000256" key="8">
    <source>
        <dbReference type="ARBA" id="ARBA00022946"/>
    </source>
</evidence>
<keyword evidence="6 10" id="KW-0602">Photosynthesis</keyword>
<protein>
    <recommendedName>
        <fullName evidence="10">Chlorophyll a-b binding protein, chloroplastic</fullName>
    </recommendedName>
</protein>
<evidence type="ECO:0000313" key="13">
    <source>
        <dbReference type="Proteomes" id="UP001412067"/>
    </source>
</evidence>
<keyword evidence="5 10" id="KW-0150">Chloroplast</keyword>
<dbReference type="PANTHER" id="PTHR21649">
    <property type="entry name" value="CHLOROPHYLL A/B BINDING PROTEIN"/>
    <property type="match status" value="1"/>
</dbReference>
<reference evidence="12 13" key="1">
    <citation type="journal article" date="2022" name="Nat. Plants">
        <title>Genomes of leafy and leafless Platanthera orchids illuminate the evolution of mycoheterotrophy.</title>
        <authorList>
            <person name="Li M.H."/>
            <person name="Liu K.W."/>
            <person name="Li Z."/>
            <person name="Lu H.C."/>
            <person name="Ye Q.L."/>
            <person name="Zhang D."/>
            <person name="Wang J.Y."/>
            <person name="Li Y.F."/>
            <person name="Zhong Z.M."/>
            <person name="Liu X."/>
            <person name="Yu X."/>
            <person name="Liu D.K."/>
            <person name="Tu X.D."/>
            <person name="Liu B."/>
            <person name="Hao Y."/>
            <person name="Liao X.Y."/>
            <person name="Jiang Y.T."/>
            <person name="Sun W.H."/>
            <person name="Chen J."/>
            <person name="Chen Y.Q."/>
            <person name="Ai Y."/>
            <person name="Zhai J.W."/>
            <person name="Wu S.S."/>
            <person name="Zhou Z."/>
            <person name="Hsiao Y.Y."/>
            <person name="Wu W.L."/>
            <person name="Chen Y.Y."/>
            <person name="Lin Y.F."/>
            <person name="Hsu J.L."/>
            <person name="Li C.Y."/>
            <person name="Wang Z.W."/>
            <person name="Zhao X."/>
            <person name="Zhong W.Y."/>
            <person name="Ma X.K."/>
            <person name="Ma L."/>
            <person name="Huang J."/>
            <person name="Chen G.Z."/>
            <person name="Huang M.Z."/>
            <person name="Huang L."/>
            <person name="Peng D.H."/>
            <person name="Luo Y.B."/>
            <person name="Zou S.Q."/>
            <person name="Chen S.P."/>
            <person name="Lan S."/>
            <person name="Tsai W.C."/>
            <person name="Van de Peer Y."/>
            <person name="Liu Z.J."/>
        </authorList>
    </citation>
    <scope>NUCLEOTIDE SEQUENCE [LARGE SCALE GENOMIC DNA]</scope>
    <source>
        <strain evidence="12">Lor288</strain>
    </source>
</reference>
<keyword evidence="4 10" id="KW-0148">Chlorophyll</keyword>
<comment type="subcellular location">
    <subcellularLocation>
        <location evidence="2 10">Plastid</location>
        <location evidence="2 10">Chloroplast thylakoid membrane</location>
    </subcellularLocation>
</comment>
<evidence type="ECO:0000256" key="9">
    <source>
        <dbReference type="ARBA" id="ARBA00022991"/>
    </source>
</evidence>
<evidence type="ECO:0000256" key="1">
    <source>
        <dbReference type="ARBA" id="ARBA00003803"/>
    </source>
</evidence>
<accession>A0ABR2LSB4</accession>
<name>A0ABR2LSB4_9ASPA</name>
<keyword evidence="7 10" id="KW-0934">Plastid</keyword>
<sequence length="256" mass="28542">MENRNILSGNMLVVHNTEKELLEKHKNILERRMDTCAQVLDDHLLKVKNHVTLGIDHLDGQLTNTSTTLTQNIYEEVKKGEKGVIKYNTEDVIWTTNVFRGSMGLELLSYENIKTALIPENLYGGQYINQYDGQYYDQNAKQYDTQVDAYDFGLDPLRLGEVPENLERFKESELIHCRWAMLAVPGVLIPEALGLGNWVKTQEWATIPGGQATYLAHKVAPCWAPGLCDAGPGGRPGETPGSASVTLSHGETFPPS</sequence>
<dbReference type="EMBL" id="JBBWWR010000016">
    <property type="protein sequence ID" value="KAK8948290.1"/>
    <property type="molecule type" value="Genomic_DNA"/>
</dbReference>
<comment type="similarity">
    <text evidence="10">Belongs to the light-harvesting chlorophyll a/b-binding (LHC) protein family.</text>
</comment>
<evidence type="ECO:0000256" key="5">
    <source>
        <dbReference type="ARBA" id="ARBA00022528"/>
    </source>
</evidence>
<keyword evidence="10" id="KW-0604">Photosystem II</keyword>
<dbReference type="Proteomes" id="UP001412067">
    <property type="component" value="Unassembled WGS sequence"/>
</dbReference>
<dbReference type="SUPFAM" id="SSF103511">
    <property type="entry name" value="Chlorophyll a-b binding protein"/>
    <property type="match status" value="1"/>
</dbReference>
<dbReference type="InterPro" id="IPR022796">
    <property type="entry name" value="Chloroa_b-bind"/>
</dbReference>
<keyword evidence="9 10" id="KW-0157">Chromophore</keyword>
<keyword evidence="10" id="KW-0603">Photosystem I</keyword>
<gene>
    <name evidence="12" type="ORF">KSP40_PGU002141</name>
</gene>
<evidence type="ECO:0000256" key="11">
    <source>
        <dbReference type="SAM" id="MobiDB-lite"/>
    </source>
</evidence>
<dbReference type="Gene3D" id="1.10.3460.10">
    <property type="entry name" value="Chlorophyll a/b binding protein domain"/>
    <property type="match status" value="1"/>
</dbReference>